<dbReference type="EMBL" id="BQNB010009840">
    <property type="protein sequence ID" value="GJS69125.1"/>
    <property type="molecule type" value="Genomic_DNA"/>
</dbReference>
<name>A0ABQ4XVQ8_9ASTR</name>
<evidence type="ECO:0000256" key="1">
    <source>
        <dbReference type="SAM" id="MobiDB-lite"/>
    </source>
</evidence>
<accession>A0ABQ4XVQ8</accession>
<feature type="region of interest" description="Disordered" evidence="1">
    <location>
        <begin position="78"/>
        <end position="119"/>
    </location>
</feature>
<keyword evidence="3" id="KW-1185">Reference proteome</keyword>
<dbReference type="PANTHER" id="PTHR33240:SF15">
    <property type="entry name" value="GAG-PRO-LIKE PROTEIN"/>
    <property type="match status" value="1"/>
</dbReference>
<protein>
    <recommendedName>
        <fullName evidence="4">Reverse transcriptase domain-containing protein</fullName>
    </recommendedName>
</protein>
<reference evidence="2" key="1">
    <citation type="journal article" date="2022" name="Int. J. Mol. Sci.">
        <title>Draft Genome of Tanacetum Coccineum: Genomic Comparison of Closely Related Tanacetum-Family Plants.</title>
        <authorList>
            <person name="Yamashiro T."/>
            <person name="Shiraishi A."/>
            <person name="Nakayama K."/>
            <person name="Satake H."/>
        </authorList>
    </citation>
    <scope>NUCLEOTIDE SEQUENCE</scope>
</reference>
<evidence type="ECO:0008006" key="4">
    <source>
        <dbReference type="Google" id="ProtNLM"/>
    </source>
</evidence>
<dbReference type="Proteomes" id="UP001151760">
    <property type="component" value="Unassembled WGS sequence"/>
</dbReference>
<sequence>MVSATALLIGFNGEIIWPIGQISLSVKIFDTEYSTYTQMNFVVVRSPSPYNGIIGRPGVRKIQAVPSTAHGMTGSIAFRQQPSRGGKNQSGNSFRVPRANTSNRFHSNGRGAKEVVQLT</sequence>
<feature type="compositionally biased region" description="Polar residues" evidence="1">
    <location>
        <begin position="78"/>
        <end position="106"/>
    </location>
</feature>
<comment type="caution">
    <text evidence="2">The sequence shown here is derived from an EMBL/GenBank/DDBJ whole genome shotgun (WGS) entry which is preliminary data.</text>
</comment>
<proteinExistence type="predicted"/>
<gene>
    <name evidence="2" type="ORF">Tco_0701966</name>
</gene>
<organism evidence="2 3">
    <name type="scientific">Tanacetum coccineum</name>
    <dbReference type="NCBI Taxonomy" id="301880"/>
    <lineage>
        <taxon>Eukaryota</taxon>
        <taxon>Viridiplantae</taxon>
        <taxon>Streptophyta</taxon>
        <taxon>Embryophyta</taxon>
        <taxon>Tracheophyta</taxon>
        <taxon>Spermatophyta</taxon>
        <taxon>Magnoliopsida</taxon>
        <taxon>eudicotyledons</taxon>
        <taxon>Gunneridae</taxon>
        <taxon>Pentapetalae</taxon>
        <taxon>asterids</taxon>
        <taxon>campanulids</taxon>
        <taxon>Asterales</taxon>
        <taxon>Asteraceae</taxon>
        <taxon>Asteroideae</taxon>
        <taxon>Anthemideae</taxon>
        <taxon>Anthemidinae</taxon>
        <taxon>Tanacetum</taxon>
    </lineage>
</organism>
<dbReference type="PANTHER" id="PTHR33240">
    <property type="entry name" value="OS08G0508500 PROTEIN"/>
    <property type="match status" value="1"/>
</dbReference>
<reference evidence="2" key="2">
    <citation type="submission" date="2022-01" db="EMBL/GenBank/DDBJ databases">
        <authorList>
            <person name="Yamashiro T."/>
            <person name="Shiraishi A."/>
            <person name="Satake H."/>
            <person name="Nakayama K."/>
        </authorList>
    </citation>
    <scope>NUCLEOTIDE SEQUENCE</scope>
</reference>
<evidence type="ECO:0000313" key="2">
    <source>
        <dbReference type="EMBL" id="GJS69125.1"/>
    </source>
</evidence>
<evidence type="ECO:0000313" key="3">
    <source>
        <dbReference type="Proteomes" id="UP001151760"/>
    </source>
</evidence>